<dbReference type="OrthoDB" id="416096at2759"/>
<dbReference type="GO" id="GO:1901601">
    <property type="term" value="P:strigolactone biosynthetic process"/>
    <property type="evidence" value="ECO:0007669"/>
    <property type="project" value="TreeGrafter"/>
</dbReference>
<protein>
    <submittedName>
        <fullName evidence="2">Beta-carotene isomerase</fullName>
        <ecNumber evidence="2">5.2.1.14</ecNumber>
    </submittedName>
</protein>
<keyword evidence="3" id="KW-1185">Reference proteome</keyword>
<proteinExistence type="predicted"/>
<gene>
    <name evidence="2" type="ORF">CDL12_14545</name>
</gene>
<name>A0A2G9H5Q3_9LAMI</name>
<dbReference type="PANTHER" id="PTHR33591:SF1">
    <property type="entry name" value="BETA-CAROTENE ISOMERASE D27, CHLOROPLASTIC"/>
    <property type="match status" value="1"/>
</dbReference>
<dbReference type="EC" id="5.2.1.14" evidence="2"/>
<sequence>MEATLVPPCKSLFLPPRIHGRRVLSMHNPGRFYLVQSVLTDKNNLETSLSSSLSINESKNVYNDNWFDSLAIRHLSGSLQASTGLICNKSGYDGLVEAATMASKCFNTMEQRKLVIKTLETAFPRPILSLIRKLVRPSKFAREYFAVFTTIFFAWLIGPCEVRESEFEGRKEKNIVHVPKCRFLEGTNCVGMCTNLCKMPSQAFIKDSLGMPINMVPSKHFTLCLVLALPNLS</sequence>
<dbReference type="InterPro" id="IPR025114">
    <property type="entry name" value="D27-like_C"/>
</dbReference>
<evidence type="ECO:0000259" key="1">
    <source>
        <dbReference type="Pfam" id="PF13225"/>
    </source>
</evidence>
<dbReference type="EMBL" id="NKXS01002602">
    <property type="protein sequence ID" value="PIN12845.1"/>
    <property type="molecule type" value="Genomic_DNA"/>
</dbReference>
<accession>A0A2G9H5Q3</accession>
<organism evidence="2 3">
    <name type="scientific">Handroanthus impetiginosus</name>
    <dbReference type="NCBI Taxonomy" id="429701"/>
    <lineage>
        <taxon>Eukaryota</taxon>
        <taxon>Viridiplantae</taxon>
        <taxon>Streptophyta</taxon>
        <taxon>Embryophyta</taxon>
        <taxon>Tracheophyta</taxon>
        <taxon>Spermatophyta</taxon>
        <taxon>Magnoliopsida</taxon>
        <taxon>eudicotyledons</taxon>
        <taxon>Gunneridae</taxon>
        <taxon>Pentapetalae</taxon>
        <taxon>asterids</taxon>
        <taxon>lamiids</taxon>
        <taxon>Lamiales</taxon>
        <taxon>Bignoniaceae</taxon>
        <taxon>Crescentiina</taxon>
        <taxon>Tabebuia alliance</taxon>
        <taxon>Handroanthus</taxon>
    </lineage>
</organism>
<dbReference type="Pfam" id="PF13225">
    <property type="entry name" value="D27-like_C"/>
    <property type="match status" value="1"/>
</dbReference>
<dbReference type="Proteomes" id="UP000231279">
    <property type="component" value="Unassembled WGS sequence"/>
</dbReference>
<reference evidence="3" key="1">
    <citation type="journal article" date="2018" name="Gigascience">
        <title>Genome assembly of the Pink Ipe (Handroanthus impetiginosus, Bignoniaceae), a highly valued, ecologically keystone Neotropical timber forest tree.</title>
        <authorList>
            <person name="Silva-Junior O.B."/>
            <person name="Grattapaglia D."/>
            <person name="Novaes E."/>
            <person name="Collevatti R.G."/>
        </authorList>
    </citation>
    <scope>NUCLEOTIDE SEQUENCE [LARGE SCALE GENOMIC DNA]</scope>
    <source>
        <strain evidence="3">cv. UFG-1</strain>
    </source>
</reference>
<dbReference type="GO" id="GO:0009536">
    <property type="term" value="C:plastid"/>
    <property type="evidence" value="ECO:0007669"/>
    <property type="project" value="TreeGrafter"/>
</dbReference>
<dbReference type="PANTHER" id="PTHR33591">
    <property type="entry name" value="BETA-CAROTENE ISOMERASE D27"/>
    <property type="match status" value="1"/>
</dbReference>
<dbReference type="InterPro" id="IPR038938">
    <property type="entry name" value="D27-like"/>
</dbReference>
<evidence type="ECO:0000313" key="3">
    <source>
        <dbReference type="Proteomes" id="UP000231279"/>
    </source>
</evidence>
<dbReference type="GO" id="GO:0106365">
    <property type="term" value="F:beta-carotene isomerase activity"/>
    <property type="evidence" value="ECO:0007669"/>
    <property type="project" value="UniProtKB-EC"/>
</dbReference>
<evidence type="ECO:0000313" key="2">
    <source>
        <dbReference type="EMBL" id="PIN12845.1"/>
    </source>
</evidence>
<dbReference type="STRING" id="429701.A0A2G9H5Q3"/>
<comment type="caution">
    <text evidence="2">The sequence shown here is derived from an EMBL/GenBank/DDBJ whole genome shotgun (WGS) entry which is preliminary data.</text>
</comment>
<keyword evidence="2" id="KW-0413">Isomerase</keyword>
<dbReference type="AlphaFoldDB" id="A0A2G9H5Q3"/>
<dbReference type="GO" id="GO:0005506">
    <property type="term" value="F:iron ion binding"/>
    <property type="evidence" value="ECO:0007669"/>
    <property type="project" value="InterPro"/>
</dbReference>
<feature type="domain" description="Beta-carotene isomerase D27-like C-terminal" evidence="1">
    <location>
        <begin position="155"/>
        <end position="219"/>
    </location>
</feature>